<dbReference type="PANTHER" id="PTHR38791">
    <property type="entry name" value="ZN(II)2CYS6 TRANSCRIPTION FACTOR (EUROFUNG)-RELATED-RELATED"/>
    <property type="match status" value="1"/>
</dbReference>
<evidence type="ECO:0000313" key="4">
    <source>
        <dbReference type="Proteomes" id="UP000481288"/>
    </source>
</evidence>
<dbReference type="InterPro" id="IPR001138">
    <property type="entry name" value="Zn2Cys6_DnaBD"/>
</dbReference>
<keyword evidence="4" id="KW-1185">Reference proteome</keyword>
<evidence type="ECO:0000256" key="2">
    <source>
        <dbReference type="SAM" id="MobiDB-lite"/>
    </source>
</evidence>
<evidence type="ECO:0000256" key="1">
    <source>
        <dbReference type="ARBA" id="ARBA00023242"/>
    </source>
</evidence>
<keyword evidence="1" id="KW-0539">Nucleus</keyword>
<feature type="region of interest" description="Disordered" evidence="2">
    <location>
        <begin position="42"/>
        <end position="74"/>
    </location>
</feature>
<dbReference type="GO" id="GO:0000981">
    <property type="term" value="F:DNA-binding transcription factor activity, RNA polymerase II-specific"/>
    <property type="evidence" value="ECO:0007669"/>
    <property type="project" value="InterPro"/>
</dbReference>
<sequence>MQCDQQTPSCGQCIKIEKDCPGYRDMLSLSFRNESDAVIEKAKAKAAERRKSPLPRSRKASPTAKRPVISEAPATSSAATTTVFSHFNPGSSEVPFTSYNIEDFTHPANIPNSPSVGLGPSLEEQGTSYFFANFVTPQTQGDSGPFHYLYDAVKAGVDDILKACIVATGLAGLSNVSKSPQLMGHAQREYTSALRHINAAIASPIDSIKDITLIGILVLAIYEATAGALVLTLTAWTQHINGAAALVRFRGRSQFKTLVGRGVFLQATSHLLPSIPFSFMKTLDDFTTLRAAIRERSLTDISEIINACLEIDARLTDIFANSPADWQYEPAYTSAPTDLLYDGYYDIYDSYLVARKWNNMRTTRILLNQTIRSRLLAAFNQRPPQFTTPDYTTLFQMCTDNIIVLQNDILHSVPQHLGLVNRKPFQNVESSRASSPASQDSLDIGFTNMLSDPELAFFAEQSSAPLRKAAFFPAVGAYNLMWPLFVVGSTHITQPCMKSYVMKVLRYIGDEVGIAQGRNIACFMETMSGRPEEKRGMVGLNEDR</sequence>
<accession>A0A7D8YXT9</accession>
<dbReference type="InterPro" id="IPR053175">
    <property type="entry name" value="DHMBA_Reg_Transcription_Factor"/>
</dbReference>
<dbReference type="CDD" id="cd00067">
    <property type="entry name" value="GAL4"/>
    <property type="match status" value="1"/>
</dbReference>
<proteinExistence type="predicted"/>
<dbReference type="Proteomes" id="UP000481288">
    <property type="component" value="Unassembled WGS sequence"/>
</dbReference>
<protein>
    <recommendedName>
        <fullName evidence="5">Zn(2)-C6 fungal-type domain-containing protein</fullName>
    </recommendedName>
</protein>
<dbReference type="OrthoDB" id="5429770at2759"/>
<dbReference type="Pfam" id="PF11951">
    <property type="entry name" value="Fungal_trans_2"/>
    <property type="match status" value="1"/>
</dbReference>
<reference evidence="3 4" key="1">
    <citation type="submission" date="2018-05" db="EMBL/GenBank/DDBJ databases">
        <title>Whole genome sequencing for identification of molecular markers to develop diagnostic detection tools for the regulated plant pathogen Lachnellula willkommii.</title>
        <authorList>
            <person name="Giroux E."/>
            <person name="Bilodeau G."/>
        </authorList>
    </citation>
    <scope>NUCLEOTIDE SEQUENCE [LARGE SCALE GENOMIC DNA]</scope>
    <source>
        <strain evidence="3 4">CBS 625.97</strain>
    </source>
</reference>
<gene>
    <name evidence="3" type="ORF">LCER1_G000528</name>
</gene>
<organism evidence="3 4">
    <name type="scientific">Lachnellula cervina</name>
    <dbReference type="NCBI Taxonomy" id="1316786"/>
    <lineage>
        <taxon>Eukaryota</taxon>
        <taxon>Fungi</taxon>
        <taxon>Dikarya</taxon>
        <taxon>Ascomycota</taxon>
        <taxon>Pezizomycotina</taxon>
        <taxon>Leotiomycetes</taxon>
        <taxon>Helotiales</taxon>
        <taxon>Lachnaceae</taxon>
        <taxon>Lachnellula</taxon>
    </lineage>
</organism>
<dbReference type="GO" id="GO:0008270">
    <property type="term" value="F:zinc ion binding"/>
    <property type="evidence" value="ECO:0007669"/>
    <property type="project" value="InterPro"/>
</dbReference>
<name>A0A7D8YXT9_9HELO</name>
<evidence type="ECO:0000313" key="3">
    <source>
        <dbReference type="EMBL" id="TVY58329.1"/>
    </source>
</evidence>
<dbReference type="InterPro" id="IPR021858">
    <property type="entry name" value="Fun_TF"/>
</dbReference>
<evidence type="ECO:0008006" key="5">
    <source>
        <dbReference type="Google" id="ProtNLM"/>
    </source>
</evidence>
<feature type="compositionally biased region" description="Basic and acidic residues" evidence="2">
    <location>
        <begin position="42"/>
        <end position="51"/>
    </location>
</feature>
<dbReference type="EMBL" id="QGMG01000046">
    <property type="protein sequence ID" value="TVY58329.1"/>
    <property type="molecule type" value="Genomic_DNA"/>
</dbReference>
<dbReference type="PANTHER" id="PTHR38791:SF5">
    <property type="entry name" value="TRANSCRIPTION FACTOR DBAG-RELATED"/>
    <property type="match status" value="1"/>
</dbReference>
<dbReference type="AlphaFoldDB" id="A0A7D8YXT9"/>
<comment type="caution">
    <text evidence="3">The sequence shown here is derived from an EMBL/GenBank/DDBJ whole genome shotgun (WGS) entry which is preliminary data.</text>
</comment>